<sequence length="366" mass="39282">MSDWEQRLRLYSATASASRQRSVSPSAGNSTTGTGGGGIELVIPRGHVTAVDSDSLAYHRAKSPNALERLRASTAMNLVALELRGAGDSQTKLPTRTASPAAITVPRSNLHVPANAPMSTAPTHPQYYPLPSRAVDALSNEAARRASSPYKYTGAVSGTSPYSQIHSSPRSQQISSGTATPTIAVSSTAALSGRHNSPLRTNTTNGASSPSAVIHSWSVPTSTANVQHSSPPSQTITDSFNPQTILQMLESKIRGLETRNQQLEASVDSLSHKNQELTQDLTECEARLANQAALQSAVASLQHEVDRLREELLASAQREERRVEEVRRRAGAEIEDARRIAASREQEITSLRSAIRQLANIERSVD</sequence>
<feature type="region of interest" description="Disordered" evidence="2">
    <location>
        <begin position="14"/>
        <end position="40"/>
    </location>
</feature>
<keyword evidence="4" id="KW-1185">Reference proteome</keyword>
<dbReference type="EMBL" id="CYKH01000034">
    <property type="protein sequence ID" value="CUE62711.1"/>
    <property type="molecule type" value="Genomic_DNA"/>
</dbReference>
<feature type="coiled-coil region" evidence="1">
    <location>
        <begin position="246"/>
        <end position="329"/>
    </location>
</feature>
<protein>
    <submittedName>
        <fullName evidence="3">Uncharacterized protein</fullName>
    </submittedName>
</protein>
<organism evidence="3 4">
    <name type="scientific">Bodo saltans</name>
    <name type="common">Flagellated protozoan</name>
    <dbReference type="NCBI Taxonomy" id="75058"/>
    <lineage>
        <taxon>Eukaryota</taxon>
        <taxon>Discoba</taxon>
        <taxon>Euglenozoa</taxon>
        <taxon>Kinetoplastea</taxon>
        <taxon>Metakinetoplastina</taxon>
        <taxon>Eubodonida</taxon>
        <taxon>Bodonidae</taxon>
        <taxon>Bodo</taxon>
    </lineage>
</organism>
<evidence type="ECO:0000313" key="4">
    <source>
        <dbReference type="Proteomes" id="UP000051952"/>
    </source>
</evidence>
<feature type="region of interest" description="Disordered" evidence="2">
    <location>
        <begin position="145"/>
        <end position="213"/>
    </location>
</feature>
<dbReference type="Proteomes" id="UP000051952">
    <property type="component" value="Unassembled WGS sequence"/>
</dbReference>
<feature type="compositionally biased region" description="Polar residues" evidence="2">
    <location>
        <begin position="14"/>
        <end position="30"/>
    </location>
</feature>
<keyword evidence="1" id="KW-0175">Coiled coil</keyword>
<evidence type="ECO:0000256" key="2">
    <source>
        <dbReference type="SAM" id="MobiDB-lite"/>
    </source>
</evidence>
<evidence type="ECO:0000256" key="1">
    <source>
        <dbReference type="SAM" id="Coils"/>
    </source>
</evidence>
<name>A0A0S4IM25_BODSA</name>
<gene>
    <name evidence="3" type="ORF">BSAL_50030</name>
</gene>
<dbReference type="VEuPathDB" id="TriTrypDB:BSAL_50030"/>
<proteinExistence type="predicted"/>
<feature type="compositionally biased region" description="Polar residues" evidence="2">
    <location>
        <begin position="156"/>
        <end position="211"/>
    </location>
</feature>
<reference evidence="4" key="1">
    <citation type="submission" date="2015-09" db="EMBL/GenBank/DDBJ databases">
        <authorList>
            <consortium name="Pathogen Informatics"/>
        </authorList>
    </citation>
    <scope>NUCLEOTIDE SEQUENCE [LARGE SCALE GENOMIC DNA]</scope>
    <source>
        <strain evidence="4">Lake Konstanz</strain>
    </source>
</reference>
<evidence type="ECO:0000313" key="3">
    <source>
        <dbReference type="EMBL" id="CUE62711.1"/>
    </source>
</evidence>
<accession>A0A0S4IM25</accession>
<dbReference type="AlphaFoldDB" id="A0A0S4IM25"/>